<keyword evidence="3" id="KW-1185">Reference proteome</keyword>
<sequence length="73" mass="8071">LCMFCSKILTGVIKSSRVNRSSVIVAASKKNARRKKLPKTSAIREAPSTIPVTPKTNSKPLYKEQGIQIQNEE</sequence>
<reference evidence="2" key="1">
    <citation type="submission" date="2023-10" db="EMBL/GenBank/DDBJ databases">
        <title>Genome assembly of Pristionchus species.</title>
        <authorList>
            <person name="Yoshida K."/>
            <person name="Sommer R.J."/>
        </authorList>
    </citation>
    <scope>NUCLEOTIDE SEQUENCE</scope>
    <source>
        <strain evidence="2">RS0144</strain>
    </source>
</reference>
<proteinExistence type="predicted"/>
<feature type="non-terminal residue" evidence="2">
    <location>
        <position position="1"/>
    </location>
</feature>
<comment type="caution">
    <text evidence="2">The sequence shown here is derived from an EMBL/GenBank/DDBJ whole genome shotgun (WGS) entry which is preliminary data.</text>
</comment>
<dbReference type="Proteomes" id="UP001432027">
    <property type="component" value="Unassembled WGS sequence"/>
</dbReference>
<evidence type="ECO:0000313" key="2">
    <source>
        <dbReference type="EMBL" id="GMS88067.1"/>
    </source>
</evidence>
<dbReference type="AlphaFoldDB" id="A0AAV5T0H5"/>
<name>A0AAV5T0H5_9BILA</name>
<protein>
    <submittedName>
        <fullName evidence="2">Uncharacterized protein</fullName>
    </submittedName>
</protein>
<feature type="compositionally biased region" description="Polar residues" evidence="1">
    <location>
        <begin position="50"/>
        <end position="59"/>
    </location>
</feature>
<accession>A0AAV5T0H5</accession>
<organism evidence="2 3">
    <name type="scientific">Pristionchus entomophagus</name>
    <dbReference type="NCBI Taxonomy" id="358040"/>
    <lineage>
        <taxon>Eukaryota</taxon>
        <taxon>Metazoa</taxon>
        <taxon>Ecdysozoa</taxon>
        <taxon>Nematoda</taxon>
        <taxon>Chromadorea</taxon>
        <taxon>Rhabditida</taxon>
        <taxon>Rhabditina</taxon>
        <taxon>Diplogasteromorpha</taxon>
        <taxon>Diplogasteroidea</taxon>
        <taxon>Neodiplogasteridae</taxon>
        <taxon>Pristionchus</taxon>
    </lineage>
</organism>
<evidence type="ECO:0000313" key="3">
    <source>
        <dbReference type="Proteomes" id="UP001432027"/>
    </source>
</evidence>
<gene>
    <name evidence="2" type="ORF">PENTCL1PPCAC_10242</name>
</gene>
<feature type="region of interest" description="Disordered" evidence="1">
    <location>
        <begin position="28"/>
        <end position="73"/>
    </location>
</feature>
<feature type="non-terminal residue" evidence="2">
    <location>
        <position position="73"/>
    </location>
</feature>
<dbReference type="EMBL" id="BTSX01000003">
    <property type="protein sequence ID" value="GMS88067.1"/>
    <property type="molecule type" value="Genomic_DNA"/>
</dbReference>
<evidence type="ECO:0000256" key="1">
    <source>
        <dbReference type="SAM" id="MobiDB-lite"/>
    </source>
</evidence>